<keyword evidence="1" id="KW-0418">Kinase</keyword>
<gene>
    <name evidence="3" type="ORF">D9R08_07455</name>
</gene>
<evidence type="ECO:0000313" key="4">
    <source>
        <dbReference type="Proteomes" id="UP000281343"/>
    </source>
</evidence>
<comment type="caution">
    <text evidence="3">The sequence shown here is derived from an EMBL/GenBank/DDBJ whole genome shotgun (WGS) entry which is preliminary data.</text>
</comment>
<dbReference type="AlphaFoldDB" id="A0A3L9Y979"/>
<dbReference type="Pfam" id="PF13581">
    <property type="entry name" value="HATPase_c_2"/>
    <property type="match status" value="1"/>
</dbReference>
<dbReference type="PANTHER" id="PTHR35526">
    <property type="entry name" value="ANTI-SIGMA-F FACTOR RSBW-RELATED"/>
    <property type="match status" value="1"/>
</dbReference>
<dbReference type="Gene3D" id="3.30.565.10">
    <property type="entry name" value="Histidine kinase-like ATPase, C-terminal domain"/>
    <property type="match status" value="1"/>
</dbReference>
<proteinExistence type="predicted"/>
<dbReference type="InterPro" id="IPR050267">
    <property type="entry name" value="Anti-sigma-factor_SerPK"/>
</dbReference>
<dbReference type="SUPFAM" id="SSF55874">
    <property type="entry name" value="ATPase domain of HSP90 chaperone/DNA topoisomerase II/histidine kinase"/>
    <property type="match status" value="1"/>
</dbReference>
<accession>A0A3L9Y979</accession>
<feature type="domain" description="Histidine kinase/HSP90-like ATPase" evidence="2">
    <location>
        <begin position="49"/>
        <end position="172"/>
    </location>
</feature>
<keyword evidence="1" id="KW-0723">Serine/threonine-protein kinase</keyword>
<dbReference type="InterPro" id="IPR003594">
    <property type="entry name" value="HATPase_dom"/>
</dbReference>
<dbReference type="CDD" id="cd16936">
    <property type="entry name" value="HATPase_RsbW-like"/>
    <property type="match status" value="1"/>
</dbReference>
<dbReference type="InterPro" id="IPR036890">
    <property type="entry name" value="HATPase_C_sf"/>
</dbReference>
<name>A0A3L9Y979_9RHOB</name>
<evidence type="ECO:0000256" key="1">
    <source>
        <dbReference type="ARBA" id="ARBA00022527"/>
    </source>
</evidence>
<keyword evidence="1" id="KW-0808">Transferase</keyword>
<sequence>MTIYSRRWRPMARHGQVDHCGDEATTCVNTQGRHRRMTLSLDFQGSSHAVGEALGRMRAHVKGHGLAPEHVDAVEIVLAEVLNNIVEHGYRADGSSLISMTVTARKNGVDCVVCDRGLGMPDGKIPCPRRFDAEMKDMDDLPEGGFGWGLIHDLASDLRYTREGKENRLSFTIVSPTASII</sequence>
<keyword evidence="3" id="KW-0547">Nucleotide-binding</keyword>
<evidence type="ECO:0000313" key="3">
    <source>
        <dbReference type="EMBL" id="RMA42626.1"/>
    </source>
</evidence>
<reference evidence="3 4" key="1">
    <citation type="submission" date="2018-10" db="EMBL/GenBank/DDBJ databases">
        <authorList>
            <person name="Jung H.S."/>
            <person name="Jeon C.O."/>
        </authorList>
    </citation>
    <scope>NUCLEOTIDE SEQUENCE [LARGE SCALE GENOMIC DNA]</scope>
    <source>
        <strain evidence="3 4">MA-7-27</strain>
    </source>
</reference>
<protein>
    <submittedName>
        <fullName evidence="3">ATP-binding protein</fullName>
    </submittedName>
</protein>
<dbReference type="EMBL" id="RCNT01000003">
    <property type="protein sequence ID" value="RMA42626.1"/>
    <property type="molecule type" value="Genomic_DNA"/>
</dbReference>
<dbReference type="GO" id="GO:0004674">
    <property type="term" value="F:protein serine/threonine kinase activity"/>
    <property type="evidence" value="ECO:0007669"/>
    <property type="project" value="UniProtKB-KW"/>
</dbReference>
<dbReference type="Proteomes" id="UP000281343">
    <property type="component" value="Unassembled WGS sequence"/>
</dbReference>
<keyword evidence="4" id="KW-1185">Reference proteome</keyword>
<organism evidence="3 4">
    <name type="scientific">Rhodophyticola porphyridii</name>
    <dbReference type="NCBI Taxonomy" id="1852017"/>
    <lineage>
        <taxon>Bacteria</taxon>
        <taxon>Pseudomonadati</taxon>
        <taxon>Pseudomonadota</taxon>
        <taxon>Alphaproteobacteria</taxon>
        <taxon>Rhodobacterales</taxon>
        <taxon>Roseobacteraceae</taxon>
        <taxon>Rhodophyticola</taxon>
    </lineage>
</organism>
<keyword evidence="3" id="KW-0067">ATP-binding</keyword>
<evidence type="ECO:0000259" key="2">
    <source>
        <dbReference type="Pfam" id="PF13581"/>
    </source>
</evidence>
<dbReference type="GO" id="GO:0005524">
    <property type="term" value="F:ATP binding"/>
    <property type="evidence" value="ECO:0007669"/>
    <property type="project" value="UniProtKB-KW"/>
</dbReference>
<dbReference type="PANTHER" id="PTHR35526:SF3">
    <property type="entry name" value="ANTI-SIGMA-F FACTOR RSBW"/>
    <property type="match status" value="1"/>
</dbReference>